<evidence type="ECO:0000313" key="3">
    <source>
        <dbReference type="Proteomes" id="UP001500016"/>
    </source>
</evidence>
<name>A0ABN2VTX9_9ACTN</name>
<evidence type="ECO:0000256" key="1">
    <source>
        <dbReference type="SAM" id="SignalP"/>
    </source>
</evidence>
<keyword evidence="1" id="KW-0732">Signal</keyword>
<feature type="signal peptide" evidence="1">
    <location>
        <begin position="1"/>
        <end position="25"/>
    </location>
</feature>
<evidence type="ECO:0008006" key="4">
    <source>
        <dbReference type="Google" id="ProtNLM"/>
    </source>
</evidence>
<proteinExistence type="predicted"/>
<reference evidence="2 3" key="1">
    <citation type="journal article" date="2019" name="Int. J. Syst. Evol. Microbiol.">
        <title>The Global Catalogue of Microorganisms (GCM) 10K type strain sequencing project: providing services to taxonomists for standard genome sequencing and annotation.</title>
        <authorList>
            <consortium name="The Broad Institute Genomics Platform"/>
            <consortium name="The Broad Institute Genome Sequencing Center for Infectious Disease"/>
            <person name="Wu L."/>
            <person name="Ma J."/>
        </authorList>
    </citation>
    <scope>NUCLEOTIDE SEQUENCE [LARGE SCALE GENOMIC DNA]</scope>
    <source>
        <strain evidence="2 3">JCM 15478</strain>
    </source>
</reference>
<sequence>MKHMKTAVAVTGSVMALGGASPAVAADAPAGSPTSPSLSLNQGLYQALQSETLDIAPIDGPLADGLVHTVRTGDLLGGLPLG</sequence>
<keyword evidence="3" id="KW-1185">Reference proteome</keyword>
<organism evidence="2 3">
    <name type="scientific">Streptomyces albiaxialis</name>
    <dbReference type="NCBI Taxonomy" id="329523"/>
    <lineage>
        <taxon>Bacteria</taxon>
        <taxon>Bacillati</taxon>
        <taxon>Actinomycetota</taxon>
        <taxon>Actinomycetes</taxon>
        <taxon>Kitasatosporales</taxon>
        <taxon>Streptomycetaceae</taxon>
        <taxon>Streptomyces</taxon>
    </lineage>
</organism>
<feature type="chain" id="PRO_5045397821" description="Secreted protein" evidence="1">
    <location>
        <begin position="26"/>
        <end position="82"/>
    </location>
</feature>
<gene>
    <name evidence="2" type="ORF">GCM10009801_23210</name>
</gene>
<evidence type="ECO:0000313" key="2">
    <source>
        <dbReference type="EMBL" id="GAA2071510.1"/>
    </source>
</evidence>
<dbReference type="EMBL" id="BAAAPE010000007">
    <property type="protein sequence ID" value="GAA2071510.1"/>
    <property type="molecule type" value="Genomic_DNA"/>
</dbReference>
<comment type="caution">
    <text evidence="2">The sequence shown here is derived from an EMBL/GenBank/DDBJ whole genome shotgun (WGS) entry which is preliminary data.</text>
</comment>
<protein>
    <recommendedName>
        <fullName evidence="4">Secreted protein</fullName>
    </recommendedName>
</protein>
<dbReference type="Proteomes" id="UP001500016">
    <property type="component" value="Unassembled WGS sequence"/>
</dbReference>
<accession>A0ABN2VTX9</accession>